<evidence type="ECO:0000313" key="1">
    <source>
        <dbReference type="EMBL" id="KAK7684919.1"/>
    </source>
</evidence>
<name>A0AAW0G0N3_9APHY</name>
<dbReference type="AlphaFoldDB" id="A0AAW0G0N3"/>
<dbReference type="EMBL" id="JASBNA010000022">
    <property type="protein sequence ID" value="KAK7684919.1"/>
    <property type="molecule type" value="Genomic_DNA"/>
</dbReference>
<comment type="caution">
    <text evidence="1">The sequence shown here is derived from an EMBL/GenBank/DDBJ whole genome shotgun (WGS) entry which is preliminary data.</text>
</comment>
<accession>A0AAW0G0N3</accession>
<reference evidence="1 2" key="1">
    <citation type="submission" date="2022-09" db="EMBL/GenBank/DDBJ databases">
        <authorList>
            <person name="Palmer J.M."/>
        </authorList>
    </citation>
    <scope>NUCLEOTIDE SEQUENCE [LARGE SCALE GENOMIC DNA]</scope>
    <source>
        <strain evidence="1 2">DSM 7382</strain>
    </source>
</reference>
<evidence type="ECO:0008006" key="3">
    <source>
        <dbReference type="Google" id="ProtNLM"/>
    </source>
</evidence>
<sequence>MSKRGSIKRTAEHTYRQRCVSVDQDFILCSRVGTEVSNKRNPAIYTRLGMKPSMETMLLGVVSVVRVRG</sequence>
<proteinExistence type="predicted"/>
<keyword evidence="2" id="KW-1185">Reference proteome</keyword>
<protein>
    <recommendedName>
        <fullName evidence="3">Ribosomal protein S14</fullName>
    </recommendedName>
</protein>
<dbReference type="Proteomes" id="UP001385951">
    <property type="component" value="Unassembled WGS sequence"/>
</dbReference>
<organism evidence="1 2">
    <name type="scientific">Cerrena zonata</name>
    <dbReference type="NCBI Taxonomy" id="2478898"/>
    <lineage>
        <taxon>Eukaryota</taxon>
        <taxon>Fungi</taxon>
        <taxon>Dikarya</taxon>
        <taxon>Basidiomycota</taxon>
        <taxon>Agaricomycotina</taxon>
        <taxon>Agaricomycetes</taxon>
        <taxon>Polyporales</taxon>
        <taxon>Cerrenaceae</taxon>
        <taxon>Cerrena</taxon>
    </lineage>
</organism>
<gene>
    <name evidence="1" type="ORF">QCA50_011753</name>
</gene>
<evidence type="ECO:0000313" key="2">
    <source>
        <dbReference type="Proteomes" id="UP001385951"/>
    </source>
</evidence>